<dbReference type="OrthoDB" id="9780884at2"/>
<sequence>MVFFQLLICVYVSFLIWDWWTIIKNDKSQWNPWVVFLACAIVFMPGMYKNSLYFPFVLYTFVFTLLIQGIQWFRKKRVSFWMLLLCAFCALSYTVYGAFHFQERIEIEYSLETEKKVKPTRVLFFSDLHYPNGMDIGSLEVLVSKMAQTDPDIVLIGGDITDEQTSKKDMEQCIHALKTLSKTADVFYIYGNHDLQPKIWNKKFTQSEYESNLKKANIHILNDQIAESHGMVIAGRSDYSLKRKDRISVETLLKSVPKSQFTILVDHQPIQTQEVMDSGKVDLMISGHTHNGQLYPFGYLMDLYWNVDLRYGLQDRGELTAITSSGVNGWGFPARTMGSSEFVVIDIQEK</sequence>
<feature type="transmembrane region" description="Helical" evidence="1">
    <location>
        <begin position="54"/>
        <end position="73"/>
    </location>
</feature>
<protein>
    <recommendedName>
        <fullName evidence="2">Calcineurin-like phosphoesterase domain-containing protein</fullName>
    </recommendedName>
</protein>
<comment type="caution">
    <text evidence="3">The sequence shown here is derived from an EMBL/GenBank/DDBJ whole genome shotgun (WGS) entry which is preliminary data.</text>
</comment>
<keyword evidence="1" id="KW-1133">Transmembrane helix</keyword>
<dbReference type="GeneID" id="78275892"/>
<proteinExistence type="predicted"/>
<reference evidence="3 4" key="1">
    <citation type="submission" date="2016-11" db="EMBL/GenBank/DDBJ databases">
        <title>Description of two novel members of the family Erysipelotrichaceae: Ileibacterium lipovorans gen. nov., sp. nov. and Dubosiella newyorkensis, gen. nov., sp. nov.</title>
        <authorList>
            <person name="Cox L.M."/>
            <person name="Sohn J."/>
            <person name="Tyrrell K.L."/>
            <person name="Citron D.M."/>
            <person name="Lawson P.A."/>
            <person name="Patel N.B."/>
            <person name="Iizumi T."/>
            <person name="Perez-Perez G.I."/>
            <person name="Goldstein E.J."/>
            <person name="Blaser M.J."/>
        </authorList>
    </citation>
    <scope>NUCLEOTIDE SEQUENCE [LARGE SCALE GENOMIC DNA]</scope>
    <source>
        <strain evidence="3 4">NYU-BL-A4</strain>
    </source>
</reference>
<feature type="transmembrane region" description="Helical" evidence="1">
    <location>
        <begin position="30"/>
        <end position="48"/>
    </location>
</feature>
<evidence type="ECO:0000313" key="3">
    <source>
        <dbReference type="EMBL" id="OLU45590.1"/>
    </source>
</evidence>
<feature type="domain" description="Calcineurin-like phosphoesterase" evidence="2">
    <location>
        <begin position="121"/>
        <end position="291"/>
    </location>
</feature>
<dbReference type="InterPro" id="IPR051158">
    <property type="entry name" value="Metallophosphoesterase_sf"/>
</dbReference>
<gene>
    <name evidence="3" type="ORF">BO225_08060</name>
</gene>
<dbReference type="Proteomes" id="UP000186705">
    <property type="component" value="Unassembled WGS sequence"/>
</dbReference>
<dbReference type="SUPFAM" id="SSF56300">
    <property type="entry name" value="Metallo-dependent phosphatases"/>
    <property type="match status" value="1"/>
</dbReference>
<evidence type="ECO:0000256" key="1">
    <source>
        <dbReference type="SAM" id="Phobius"/>
    </source>
</evidence>
<dbReference type="RefSeq" id="WP_076341754.1">
    <property type="nucleotide sequence ID" value="NZ_CAJTMI010000014.1"/>
</dbReference>
<evidence type="ECO:0000313" key="4">
    <source>
        <dbReference type="Proteomes" id="UP000186705"/>
    </source>
</evidence>
<dbReference type="InterPro" id="IPR004843">
    <property type="entry name" value="Calcineurin-like_PHP"/>
</dbReference>
<keyword evidence="4" id="KW-1185">Reference proteome</keyword>
<dbReference type="STRING" id="1862672.BO225_08060"/>
<organism evidence="3 4">
    <name type="scientific">Dubosiella newyorkensis</name>
    <dbReference type="NCBI Taxonomy" id="1862672"/>
    <lineage>
        <taxon>Bacteria</taxon>
        <taxon>Bacillati</taxon>
        <taxon>Bacillota</taxon>
        <taxon>Erysipelotrichia</taxon>
        <taxon>Erysipelotrichales</taxon>
        <taxon>Erysipelotrichaceae</taxon>
        <taxon>Dubosiella</taxon>
    </lineage>
</organism>
<keyword evidence="1" id="KW-0812">Transmembrane</keyword>
<keyword evidence="1" id="KW-0472">Membrane</keyword>
<feature type="transmembrane region" description="Helical" evidence="1">
    <location>
        <begin position="80"/>
        <end position="99"/>
    </location>
</feature>
<dbReference type="Pfam" id="PF00149">
    <property type="entry name" value="Metallophos"/>
    <property type="match status" value="1"/>
</dbReference>
<dbReference type="EMBL" id="MPKA01000083">
    <property type="protein sequence ID" value="OLU45590.1"/>
    <property type="molecule type" value="Genomic_DNA"/>
</dbReference>
<dbReference type="GO" id="GO:0016787">
    <property type="term" value="F:hydrolase activity"/>
    <property type="evidence" value="ECO:0007669"/>
    <property type="project" value="InterPro"/>
</dbReference>
<evidence type="ECO:0000259" key="2">
    <source>
        <dbReference type="Pfam" id="PF00149"/>
    </source>
</evidence>
<feature type="transmembrane region" description="Helical" evidence="1">
    <location>
        <begin position="6"/>
        <end position="23"/>
    </location>
</feature>
<name>A0A1U7NLI6_9FIRM</name>
<dbReference type="InterPro" id="IPR029052">
    <property type="entry name" value="Metallo-depent_PP-like"/>
</dbReference>
<dbReference type="PANTHER" id="PTHR31302">
    <property type="entry name" value="TRANSMEMBRANE PROTEIN WITH METALLOPHOSPHOESTERASE DOMAIN-RELATED"/>
    <property type="match status" value="1"/>
</dbReference>
<dbReference type="PANTHER" id="PTHR31302:SF0">
    <property type="entry name" value="TRANSMEMBRANE PROTEIN WITH METALLOPHOSPHOESTERASE DOMAIN"/>
    <property type="match status" value="1"/>
</dbReference>
<dbReference type="AlphaFoldDB" id="A0A1U7NLI6"/>
<dbReference type="Gene3D" id="3.60.21.10">
    <property type="match status" value="1"/>
</dbReference>
<accession>A0A1U7NLI6</accession>